<dbReference type="InterPro" id="IPR036830">
    <property type="entry name" value="PP_kinase_middle_dom_sf"/>
</dbReference>
<comment type="similarity">
    <text evidence="7 8">Belongs to the polyphosphate kinase 1 (PPK1) family.</text>
</comment>
<evidence type="ECO:0000256" key="4">
    <source>
        <dbReference type="ARBA" id="ARBA00022777"/>
    </source>
</evidence>
<evidence type="ECO:0000256" key="8">
    <source>
        <dbReference type="RuleBase" id="RU003800"/>
    </source>
</evidence>
<accession>A0A495M777</accession>
<gene>
    <name evidence="7" type="primary">ppk</name>
    <name evidence="10" type="ORF">CLV94_2572</name>
</gene>
<feature type="binding site" evidence="7">
    <location>
        <position position="569"/>
    </location>
    <ligand>
        <name>ATP</name>
        <dbReference type="ChEBI" id="CHEBI:30616"/>
    </ligand>
</feature>
<dbReference type="PROSITE" id="PS50035">
    <property type="entry name" value="PLD"/>
    <property type="match status" value="1"/>
</dbReference>
<protein>
    <recommendedName>
        <fullName evidence="7 8">Polyphosphate kinase</fullName>
        <ecNumber evidence="7 8">2.7.4.1</ecNumber>
    </recommendedName>
    <alternativeName>
        <fullName evidence="7">ATP-polyphosphate phosphotransferase</fullName>
    </alternativeName>
    <alternativeName>
        <fullName evidence="7">Polyphosphoric acid kinase</fullName>
    </alternativeName>
</protein>
<evidence type="ECO:0000256" key="1">
    <source>
        <dbReference type="ARBA" id="ARBA00022553"/>
    </source>
</evidence>
<dbReference type="NCBIfam" id="NF003917">
    <property type="entry name" value="PRK05443.1-1"/>
    <property type="match status" value="1"/>
</dbReference>
<dbReference type="GO" id="GO:0006799">
    <property type="term" value="P:polyphosphate biosynthetic process"/>
    <property type="evidence" value="ECO:0007669"/>
    <property type="project" value="UniProtKB-UniRule"/>
</dbReference>
<dbReference type="InterPro" id="IPR025198">
    <property type="entry name" value="PPK_N_dom"/>
</dbReference>
<dbReference type="HAMAP" id="MF_00347">
    <property type="entry name" value="Polyphosphate_kinase"/>
    <property type="match status" value="1"/>
</dbReference>
<dbReference type="Pfam" id="PF17941">
    <property type="entry name" value="PP_kinase_C_1"/>
    <property type="match status" value="1"/>
</dbReference>
<evidence type="ECO:0000256" key="7">
    <source>
        <dbReference type="HAMAP-Rule" id="MF_00347"/>
    </source>
</evidence>
<evidence type="ECO:0000256" key="3">
    <source>
        <dbReference type="ARBA" id="ARBA00022741"/>
    </source>
</evidence>
<dbReference type="Gene3D" id="3.30.1840.10">
    <property type="entry name" value="Polyphosphate kinase middle domain"/>
    <property type="match status" value="1"/>
</dbReference>
<dbReference type="PANTHER" id="PTHR30218">
    <property type="entry name" value="POLYPHOSPHATE KINASE"/>
    <property type="match status" value="1"/>
</dbReference>
<evidence type="ECO:0000256" key="2">
    <source>
        <dbReference type="ARBA" id="ARBA00022679"/>
    </source>
</evidence>
<dbReference type="InterPro" id="IPR024953">
    <property type="entry name" value="PP_kinase_middle"/>
</dbReference>
<dbReference type="SUPFAM" id="SSF140356">
    <property type="entry name" value="PPK N-terminal domain-like"/>
    <property type="match status" value="1"/>
</dbReference>
<dbReference type="EMBL" id="RBLC01000003">
    <property type="protein sequence ID" value="RKS21937.1"/>
    <property type="molecule type" value="Genomic_DNA"/>
</dbReference>
<comment type="function">
    <text evidence="7 8">Catalyzes the reversible transfer of the terminal phosphate of ATP to form a long-chain polyphosphate (polyP).</text>
</comment>
<dbReference type="GO" id="GO:0009358">
    <property type="term" value="C:polyphosphate kinase complex"/>
    <property type="evidence" value="ECO:0007669"/>
    <property type="project" value="InterPro"/>
</dbReference>
<dbReference type="InterPro" id="IPR001736">
    <property type="entry name" value="PLipase_D/transphosphatidylase"/>
</dbReference>
<dbReference type="SUPFAM" id="SSF56024">
    <property type="entry name" value="Phospholipase D/nuclease"/>
    <property type="match status" value="2"/>
</dbReference>
<feature type="domain" description="PLD phosphodiesterase" evidence="9">
    <location>
        <begin position="592"/>
        <end position="622"/>
    </location>
</feature>
<dbReference type="RefSeq" id="WP_121376861.1">
    <property type="nucleotide sequence ID" value="NZ_RBLC01000003.1"/>
</dbReference>
<keyword evidence="5 7" id="KW-0067">ATP-binding</keyword>
<dbReference type="EC" id="2.7.4.1" evidence="7 8"/>
<name>A0A495M777_9FLAO</name>
<comment type="caution">
    <text evidence="10">The sequence shown here is derived from an EMBL/GenBank/DDBJ whole genome shotgun (WGS) entry which is preliminary data.</text>
</comment>
<keyword evidence="7" id="KW-0479">Metal-binding</keyword>
<evidence type="ECO:0000256" key="6">
    <source>
        <dbReference type="ARBA" id="ARBA00022842"/>
    </source>
</evidence>
<dbReference type="GO" id="GO:0008976">
    <property type="term" value="F:polyphosphate kinase activity"/>
    <property type="evidence" value="ECO:0007669"/>
    <property type="project" value="UniProtKB-UniRule"/>
</dbReference>
<organism evidence="10 11">
    <name type="scientific">Flavobacterium endophyticum</name>
    <dbReference type="NCBI Taxonomy" id="1540163"/>
    <lineage>
        <taxon>Bacteria</taxon>
        <taxon>Pseudomonadati</taxon>
        <taxon>Bacteroidota</taxon>
        <taxon>Flavobacteriia</taxon>
        <taxon>Flavobacteriales</taxon>
        <taxon>Flavobacteriaceae</taxon>
        <taxon>Flavobacterium</taxon>
    </lineage>
</organism>
<evidence type="ECO:0000313" key="11">
    <source>
        <dbReference type="Proteomes" id="UP000277579"/>
    </source>
</evidence>
<comment type="cofactor">
    <cofactor evidence="7">
        <name>Mg(2+)</name>
        <dbReference type="ChEBI" id="CHEBI:18420"/>
    </cofactor>
</comment>
<dbReference type="Gene3D" id="3.30.870.10">
    <property type="entry name" value="Endonuclease Chain A"/>
    <property type="match status" value="2"/>
</dbReference>
<dbReference type="PANTHER" id="PTHR30218:SF0">
    <property type="entry name" value="POLYPHOSPHATE KINASE"/>
    <property type="match status" value="1"/>
</dbReference>
<dbReference type="Pfam" id="PF13090">
    <property type="entry name" value="PP_kinase_C"/>
    <property type="match status" value="1"/>
</dbReference>
<dbReference type="Proteomes" id="UP000277579">
    <property type="component" value="Unassembled WGS sequence"/>
</dbReference>
<keyword evidence="4 7" id="KW-0418">Kinase</keyword>
<reference evidence="10 11" key="1">
    <citation type="submission" date="2018-10" db="EMBL/GenBank/DDBJ databases">
        <title>Genomic Encyclopedia of Archaeal and Bacterial Type Strains, Phase II (KMG-II): from individual species to whole genera.</title>
        <authorList>
            <person name="Goeker M."/>
        </authorList>
    </citation>
    <scope>NUCLEOTIDE SEQUENCE [LARGE SCALE GENOMIC DNA]</scope>
    <source>
        <strain evidence="10 11">DSM 29537</strain>
    </source>
</reference>
<dbReference type="Gene3D" id="1.20.58.310">
    <property type="entry name" value="Polyphosphate kinase N-terminal domain"/>
    <property type="match status" value="1"/>
</dbReference>
<dbReference type="GO" id="GO:0005524">
    <property type="term" value="F:ATP binding"/>
    <property type="evidence" value="ECO:0007669"/>
    <property type="project" value="UniProtKB-KW"/>
</dbReference>
<feature type="binding site" evidence="7">
    <location>
        <position position="468"/>
    </location>
    <ligand>
        <name>ATP</name>
        <dbReference type="ChEBI" id="CHEBI:30616"/>
    </ligand>
</feature>
<dbReference type="InterPro" id="IPR036832">
    <property type="entry name" value="PPK_N_dom_sf"/>
</dbReference>
<dbReference type="PIRSF" id="PIRSF015589">
    <property type="entry name" value="PP_kinase"/>
    <property type="match status" value="1"/>
</dbReference>
<feature type="binding site" evidence="7">
    <location>
        <position position="375"/>
    </location>
    <ligand>
        <name>Mg(2+)</name>
        <dbReference type="ChEBI" id="CHEBI:18420"/>
    </ligand>
</feature>
<feature type="binding site" evidence="7">
    <location>
        <position position="54"/>
    </location>
    <ligand>
        <name>ATP</name>
        <dbReference type="ChEBI" id="CHEBI:30616"/>
    </ligand>
</feature>
<keyword evidence="3 7" id="KW-0547">Nucleotide-binding</keyword>
<evidence type="ECO:0000313" key="10">
    <source>
        <dbReference type="EMBL" id="RKS21937.1"/>
    </source>
</evidence>
<dbReference type="InterPro" id="IPR041108">
    <property type="entry name" value="PP_kinase_C_1"/>
</dbReference>
<evidence type="ECO:0000256" key="5">
    <source>
        <dbReference type="ARBA" id="ARBA00022840"/>
    </source>
</evidence>
<feature type="binding site" evidence="7">
    <location>
        <position position="405"/>
    </location>
    <ligand>
        <name>Mg(2+)</name>
        <dbReference type="ChEBI" id="CHEBI:18420"/>
    </ligand>
</feature>
<keyword evidence="2 7" id="KW-0808">Transferase</keyword>
<dbReference type="GO" id="GO:0046872">
    <property type="term" value="F:metal ion binding"/>
    <property type="evidence" value="ECO:0007669"/>
    <property type="project" value="UniProtKB-KW"/>
</dbReference>
<feature type="active site" description="Phosphohistidine intermediate" evidence="7">
    <location>
        <position position="435"/>
    </location>
</feature>
<proteinExistence type="inferred from homology"/>
<sequence length="689" mass="79256">MILETKSKEAGLKPNFFDRDVSWLSFNERVLHEAAAADVPLFERIKFLSIYSSNLDEFYRVRIPSLMALKKISKSEAENGFAYQHILDKIQHIVDDQQHVFGTIISEKILPALKKEKFHLLYNESIRDTIHEEITHYFFTEVLAFIQVVDMSAKEMDFFPENNKLYKLVAIEEGADLYKLFILNIPSDDLPRFFSVKKGTKNYILFLDDIIKFGLSLIFKDQKLLADYNFKITRDAALELDDEYDEAMAEKMEKKIAKRDYSFATRFLFDYRMPPPFLQSLIDAFKLKDATVVLGGCYHNLKDLASLPLKKESLSYPKITPISTAVPLGKNLFEVVAEKDMLFHVPYQSYDGVLRFFNEASINQDVEEVYVTLYRVASDSKIANALISAAKNGKKVTVVVELKARFDEANNIKWSKQLKKAGVKIVYSIPSLKVHAKIALVKFKKQSKLAPIGLFATGNLNENTARFYTDHILMTAHKEMLKDLEKAFHLLATIKKNPKKYKIDFKHLLVAKFNLREKFIALIDNEIQNHKKGLSSGITIKLNNLEEKSLIEKLYEASKSGVKIQLIVRGICCLVPGIPGMSETISVRRIVDRNLEHGRIFVFDNNGDPLIYMGSADWMNRNIYNRIEVCFPIYDPNLKKELLDILDFQLEDNVKAVWIGSALQNIPVRNDKTLVRSQEKIYEYLSEKA</sequence>
<keyword evidence="6 7" id="KW-0460">Magnesium</keyword>
<dbReference type="AlphaFoldDB" id="A0A495M777"/>
<dbReference type="SUPFAM" id="SSF143724">
    <property type="entry name" value="PHP14-like"/>
    <property type="match status" value="1"/>
</dbReference>
<dbReference type="NCBIfam" id="TIGR03705">
    <property type="entry name" value="poly_P_kin"/>
    <property type="match status" value="1"/>
</dbReference>
<evidence type="ECO:0000259" key="9">
    <source>
        <dbReference type="PROSITE" id="PS50035"/>
    </source>
</evidence>
<keyword evidence="11" id="KW-1185">Reference proteome</keyword>
<dbReference type="Pfam" id="PF02503">
    <property type="entry name" value="PP_kinase"/>
    <property type="match status" value="1"/>
</dbReference>
<feature type="binding site" evidence="7">
    <location>
        <position position="597"/>
    </location>
    <ligand>
        <name>ATP</name>
        <dbReference type="ChEBI" id="CHEBI:30616"/>
    </ligand>
</feature>
<keyword evidence="1 7" id="KW-0597">Phosphoprotein</keyword>
<comment type="catalytic activity">
    <reaction evidence="7 8">
        <text>[phosphate](n) + ATP = [phosphate](n+1) + ADP</text>
        <dbReference type="Rhea" id="RHEA:19573"/>
        <dbReference type="Rhea" id="RHEA-COMP:9859"/>
        <dbReference type="Rhea" id="RHEA-COMP:14280"/>
        <dbReference type="ChEBI" id="CHEBI:16838"/>
        <dbReference type="ChEBI" id="CHEBI:30616"/>
        <dbReference type="ChEBI" id="CHEBI:456216"/>
        <dbReference type="EC" id="2.7.4.1"/>
    </reaction>
</comment>
<dbReference type="InterPro" id="IPR003414">
    <property type="entry name" value="PP_kinase"/>
</dbReference>
<dbReference type="OrthoDB" id="9761456at2"/>
<dbReference type="Pfam" id="PF13089">
    <property type="entry name" value="PP_kinase_N"/>
    <property type="match status" value="1"/>
</dbReference>
<comment type="PTM">
    <text evidence="7 8">An intermediate of this reaction is the autophosphorylated ppk in which a phosphate is covalently linked to a histidine residue through a N-P bond.</text>
</comment>
<dbReference type="InterPro" id="IPR025200">
    <property type="entry name" value="PPK_C_dom2"/>
</dbReference>
<dbReference type="CDD" id="cd09167">
    <property type="entry name" value="PLDc_EcPPK1_C2_like"/>
    <property type="match status" value="1"/>
</dbReference>